<name>A0ABZ2F4Q2_METCP</name>
<evidence type="ECO:0000313" key="2">
    <source>
        <dbReference type="Proteomes" id="UP001359308"/>
    </source>
</evidence>
<evidence type="ECO:0000313" key="1">
    <source>
        <dbReference type="EMBL" id="WWF01263.1"/>
    </source>
</evidence>
<dbReference type="SUPFAM" id="SSF88723">
    <property type="entry name" value="PIN domain-like"/>
    <property type="match status" value="1"/>
</dbReference>
<dbReference type="Proteomes" id="UP001359308">
    <property type="component" value="Chromosome"/>
</dbReference>
<accession>A0ABZ2F4Q2</accession>
<dbReference type="RefSeq" id="WP_198321508.1">
    <property type="nucleotide sequence ID" value="NZ_CP104311.1"/>
</dbReference>
<dbReference type="InterPro" id="IPR029060">
    <property type="entry name" value="PIN-like_dom_sf"/>
</dbReference>
<protein>
    <recommendedName>
        <fullName evidence="3">PIN domain-containing protein</fullName>
    </recommendedName>
</protein>
<gene>
    <name evidence="1" type="ORF">N4J17_12410</name>
</gene>
<dbReference type="EMBL" id="CP104311">
    <property type="protein sequence ID" value="WWF01263.1"/>
    <property type="molecule type" value="Genomic_DNA"/>
</dbReference>
<evidence type="ECO:0008006" key="3">
    <source>
        <dbReference type="Google" id="ProtNLM"/>
    </source>
</evidence>
<organism evidence="1 2">
    <name type="scientific">Methylococcus capsulatus</name>
    <dbReference type="NCBI Taxonomy" id="414"/>
    <lineage>
        <taxon>Bacteria</taxon>
        <taxon>Pseudomonadati</taxon>
        <taxon>Pseudomonadota</taxon>
        <taxon>Gammaproteobacteria</taxon>
        <taxon>Methylococcales</taxon>
        <taxon>Methylococcaceae</taxon>
        <taxon>Methylococcus</taxon>
    </lineage>
</organism>
<reference evidence="1 2" key="1">
    <citation type="submission" date="2022-09" db="EMBL/GenBank/DDBJ databases">
        <authorList>
            <person name="Giprobiosintez L."/>
        </authorList>
    </citation>
    <scope>NUCLEOTIDE SEQUENCE [LARGE SCALE GENOMIC DNA]</scope>
    <source>
        <strain evidence="2">VKPM-B-12549 (GBS-15)</strain>
    </source>
</reference>
<keyword evidence="2" id="KW-1185">Reference proteome</keyword>
<sequence>MRLLLDTHVFLWLIWDGPELPPAMREILSDPDHTLFLSAVSVGEATQKPAQGKLTVHAPEGAWAHFVRHQNLVGMSASFISRQPAPPG</sequence>
<proteinExistence type="predicted"/>